<dbReference type="InterPro" id="IPR003423">
    <property type="entry name" value="OMP_efflux"/>
</dbReference>
<dbReference type="RefSeq" id="WP_048877235.1">
    <property type="nucleotide sequence ID" value="NZ_BANC01000007.1"/>
</dbReference>
<dbReference type="AlphaFoldDB" id="A0A0D6PBL8"/>
<dbReference type="Pfam" id="PF02321">
    <property type="entry name" value="OEP"/>
    <property type="match status" value="2"/>
</dbReference>
<accession>A0A0D6PBL8</accession>
<dbReference type="GO" id="GO:0005886">
    <property type="term" value="C:plasma membrane"/>
    <property type="evidence" value="ECO:0007669"/>
    <property type="project" value="UniProtKB-SubCell"/>
</dbReference>
<dbReference type="STRING" id="1120923.SAMN02746095_01208"/>
<feature type="chain" id="PRO_5010392252" evidence="2">
    <location>
        <begin position="24"/>
        <end position="498"/>
    </location>
</feature>
<evidence type="ECO:0000313" key="4">
    <source>
        <dbReference type="Proteomes" id="UP000032668"/>
    </source>
</evidence>
<keyword evidence="2" id="KW-1134">Transmembrane beta strand</keyword>
<dbReference type="NCBIfam" id="TIGR01845">
    <property type="entry name" value="outer_NodT"/>
    <property type="match status" value="1"/>
</dbReference>
<keyword evidence="4" id="KW-1185">Reference proteome</keyword>
<comment type="subcellular location">
    <subcellularLocation>
        <location evidence="2">Cell membrane</location>
        <topology evidence="2">Lipid-anchor</topology>
    </subcellularLocation>
</comment>
<dbReference type="Gene3D" id="2.20.200.10">
    <property type="entry name" value="Outer membrane efflux proteins (OEP)"/>
    <property type="match status" value="1"/>
</dbReference>
<dbReference type="Proteomes" id="UP000032668">
    <property type="component" value="Unassembled WGS sequence"/>
</dbReference>
<evidence type="ECO:0000313" key="3">
    <source>
        <dbReference type="EMBL" id="GAN78746.1"/>
    </source>
</evidence>
<reference evidence="3 4" key="1">
    <citation type="submission" date="2012-11" db="EMBL/GenBank/DDBJ databases">
        <title>Whole genome sequence of Acidocella aminolytica 101 = DSM 11237.</title>
        <authorList>
            <person name="Azuma Y."/>
            <person name="Higashiura N."/>
            <person name="Hirakawa H."/>
            <person name="Matsushita K."/>
        </authorList>
    </citation>
    <scope>NUCLEOTIDE SEQUENCE [LARGE SCALE GENOMIC DNA]</scope>
    <source>
        <strain evidence="4">101 / DSM 11237</strain>
    </source>
</reference>
<sequence>MKPVGFRSWASLMALAVALSSCAVGPNYHRPAPPKVSLTPNPLPGATVKADGVAQHFQIGADITGDWWHLYRSPQLDALIAGALRNNPSLKAAQATLLEARENVRAAQGGLLPTLSASAGIQRDKNSTAGIAAFGSTGKTSIPAYTLHSTSLSISYALDVFGGERRQIENIAAQADYQRWQLEASYLTLTSNIVTAAVNEASLNGQIEATRKLIADERKLLTILQEQVRLGGVAQAQVLQQQATLAQQEATLPPLQAQLAQAQNQLAAYAGRFPGNFHLSSFTLKDLTLPKDIPVSLPSAIVAQRPDIQAAAAQLHEASANVGVADANMLPQITLSAQLGREAISTSSLFTPQTLLWNLVASATQPLFEGGTLEAQRKAALAALQASGEQYQSTVISAFQNVADALSALEYDASTLAAAQAASRAAVHSLQVTEAQYRLGGQPFSAVLTAEVTYQTALIAEVKARAARLSDTAALYQALGGGWWHRQDVAVQCCGVIP</sequence>
<dbReference type="GO" id="GO:0015562">
    <property type="term" value="F:efflux transmembrane transporter activity"/>
    <property type="evidence" value="ECO:0007669"/>
    <property type="project" value="InterPro"/>
</dbReference>
<evidence type="ECO:0000256" key="1">
    <source>
        <dbReference type="ARBA" id="ARBA00007613"/>
    </source>
</evidence>
<keyword evidence="2" id="KW-0472">Membrane</keyword>
<keyword evidence="2 3" id="KW-0449">Lipoprotein</keyword>
<dbReference type="PANTHER" id="PTHR30203:SF33">
    <property type="entry name" value="BLR4455 PROTEIN"/>
    <property type="match status" value="1"/>
</dbReference>
<protein>
    <submittedName>
        <fullName evidence="3">Secretion system type I outer membrane efflux pump lipoprotein NodT</fullName>
    </submittedName>
</protein>
<dbReference type="Gene3D" id="1.20.1600.10">
    <property type="entry name" value="Outer membrane efflux proteins (OEP)"/>
    <property type="match status" value="1"/>
</dbReference>
<dbReference type="EMBL" id="BANC01000007">
    <property type="protein sequence ID" value="GAN78746.1"/>
    <property type="molecule type" value="Genomic_DNA"/>
</dbReference>
<comment type="similarity">
    <text evidence="1 2">Belongs to the outer membrane factor (OMF) (TC 1.B.17) family.</text>
</comment>
<feature type="signal peptide" evidence="2">
    <location>
        <begin position="1"/>
        <end position="23"/>
    </location>
</feature>
<keyword evidence="2" id="KW-0732">Signal</keyword>
<keyword evidence="2" id="KW-0812">Transmembrane</keyword>
<dbReference type="InterPro" id="IPR010131">
    <property type="entry name" value="MdtP/NodT-like"/>
</dbReference>
<organism evidence="3 4">
    <name type="scientific">Acidocella aminolytica 101 = DSM 11237</name>
    <dbReference type="NCBI Taxonomy" id="1120923"/>
    <lineage>
        <taxon>Bacteria</taxon>
        <taxon>Pseudomonadati</taxon>
        <taxon>Pseudomonadota</taxon>
        <taxon>Alphaproteobacteria</taxon>
        <taxon>Acetobacterales</taxon>
        <taxon>Acidocellaceae</taxon>
        <taxon>Acidocella</taxon>
    </lineage>
</organism>
<keyword evidence="2" id="KW-0564">Palmitate</keyword>
<evidence type="ECO:0000256" key="2">
    <source>
        <dbReference type="RuleBase" id="RU362097"/>
    </source>
</evidence>
<comment type="caution">
    <text evidence="3">The sequence shown here is derived from an EMBL/GenBank/DDBJ whole genome shotgun (WGS) entry which is preliminary data.</text>
</comment>
<dbReference type="PANTHER" id="PTHR30203">
    <property type="entry name" value="OUTER MEMBRANE CATION EFFLUX PROTEIN"/>
    <property type="match status" value="1"/>
</dbReference>
<name>A0A0D6PBL8_9PROT</name>
<gene>
    <name evidence="3" type="ORF">Aam_007_033</name>
</gene>
<dbReference type="SUPFAM" id="SSF56954">
    <property type="entry name" value="Outer membrane efflux proteins (OEP)"/>
    <property type="match status" value="1"/>
</dbReference>
<dbReference type="PROSITE" id="PS51257">
    <property type="entry name" value="PROKAR_LIPOPROTEIN"/>
    <property type="match status" value="1"/>
</dbReference>
<proteinExistence type="inferred from homology"/>